<dbReference type="AlphaFoldDB" id="A0A9W7ADE5"/>
<dbReference type="Proteomes" id="UP001165082">
    <property type="component" value="Unassembled WGS sequence"/>
</dbReference>
<feature type="compositionally biased region" description="Pro residues" evidence="1">
    <location>
        <begin position="36"/>
        <end position="46"/>
    </location>
</feature>
<name>A0A9W7ADE5_9STRA</name>
<sequence>MEGGDPFGAPPADDAPIVLDAPAPDPPVVVEDAPIAMPPAPVPVPE</sequence>
<organism evidence="2 3">
    <name type="scientific">Triparma retinervis</name>
    <dbReference type="NCBI Taxonomy" id="2557542"/>
    <lineage>
        <taxon>Eukaryota</taxon>
        <taxon>Sar</taxon>
        <taxon>Stramenopiles</taxon>
        <taxon>Ochrophyta</taxon>
        <taxon>Bolidophyceae</taxon>
        <taxon>Parmales</taxon>
        <taxon>Triparmaceae</taxon>
        <taxon>Triparma</taxon>
    </lineage>
</organism>
<feature type="non-terminal residue" evidence="2">
    <location>
        <position position="46"/>
    </location>
</feature>
<keyword evidence="3" id="KW-1185">Reference proteome</keyword>
<feature type="region of interest" description="Disordered" evidence="1">
    <location>
        <begin position="1"/>
        <end position="46"/>
    </location>
</feature>
<comment type="caution">
    <text evidence="2">The sequence shown here is derived from an EMBL/GenBank/DDBJ whole genome shotgun (WGS) entry which is preliminary data.</text>
</comment>
<gene>
    <name evidence="2" type="ORF">TrRE_jg2339</name>
</gene>
<reference evidence="2" key="1">
    <citation type="submission" date="2022-07" db="EMBL/GenBank/DDBJ databases">
        <title>Genome analysis of Parmales, a sister group of diatoms, reveals the evolutionary specialization of diatoms from phago-mixotrophs to photoautotrophs.</title>
        <authorList>
            <person name="Ban H."/>
            <person name="Sato S."/>
            <person name="Yoshikawa S."/>
            <person name="Kazumasa Y."/>
            <person name="Nakamura Y."/>
            <person name="Ichinomiya M."/>
            <person name="Saitoh K."/>
            <person name="Sato N."/>
            <person name="Blanc-Mathieu R."/>
            <person name="Endo H."/>
            <person name="Kuwata A."/>
            <person name="Ogata H."/>
        </authorList>
    </citation>
    <scope>NUCLEOTIDE SEQUENCE</scope>
</reference>
<feature type="compositionally biased region" description="Low complexity" evidence="1">
    <location>
        <begin position="10"/>
        <end position="35"/>
    </location>
</feature>
<protein>
    <submittedName>
        <fullName evidence="2">Uncharacterized protein</fullName>
    </submittedName>
</protein>
<evidence type="ECO:0000256" key="1">
    <source>
        <dbReference type="SAM" id="MobiDB-lite"/>
    </source>
</evidence>
<accession>A0A9W7ADE5</accession>
<evidence type="ECO:0000313" key="2">
    <source>
        <dbReference type="EMBL" id="GMH70641.1"/>
    </source>
</evidence>
<evidence type="ECO:0000313" key="3">
    <source>
        <dbReference type="Proteomes" id="UP001165082"/>
    </source>
</evidence>
<proteinExistence type="predicted"/>
<dbReference type="EMBL" id="BRXZ01002809">
    <property type="protein sequence ID" value="GMH70641.1"/>
    <property type="molecule type" value="Genomic_DNA"/>
</dbReference>